<dbReference type="PANTHER" id="PTHR34108">
    <property type="entry name" value="SEPTUM SITE-DETERMINING PROTEIN MINC"/>
    <property type="match status" value="1"/>
</dbReference>
<protein>
    <recommendedName>
        <fullName evidence="6">Probable septum site-determining protein MinC</fullName>
    </recommendedName>
</protein>
<dbReference type="Gene3D" id="2.160.20.70">
    <property type="match status" value="1"/>
</dbReference>
<evidence type="ECO:0000256" key="6">
    <source>
        <dbReference type="HAMAP-Rule" id="MF_00267"/>
    </source>
</evidence>
<dbReference type="InterPro" id="IPR036145">
    <property type="entry name" value="MinC_C_sf"/>
</dbReference>
<dbReference type="RefSeq" id="WP_369941246.1">
    <property type="nucleotide sequence ID" value="NZ_JBCLUF010000009.1"/>
</dbReference>
<dbReference type="InterPro" id="IPR013033">
    <property type="entry name" value="MinC"/>
</dbReference>
<dbReference type="HAMAP" id="MF_00267">
    <property type="entry name" value="MinC"/>
    <property type="match status" value="1"/>
</dbReference>
<keyword evidence="7" id="KW-0175">Coiled coil</keyword>
<accession>A0ABV4DPA1</accession>
<evidence type="ECO:0000313" key="11">
    <source>
        <dbReference type="Proteomes" id="UP001565236"/>
    </source>
</evidence>
<feature type="domain" description="Septum site-determining protein MinC N-terminal" evidence="9">
    <location>
        <begin position="4"/>
        <end position="82"/>
    </location>
</feature>
<evidence type="ECO:0000256" key="1">
    <source>
        <dbReference type="ARBA" id="ARBA00006291"/>
    </source>
</evidence>
<evidence type="ECO:0000256" key="2">
    <source>
        <dbReference type="ARBA" id="ARBA00022618"/>
    </source>
</evidence>
<evidence type="ECO:0000256" key="4">
    <source>
        <dbReference type="ARBA" id="ARBA00023306"/>
    </source>
</evidence>
<feature type="coiled-coil region" evidence="7">
    <location>
        <begin position="13"/>
        <end position="40"/>
    </location>
</feature>
<reference evidence="10 11" key="1">
    <citation type="submission" date="2024-03" db="EMBL/GenBank/DDBJ databases">
        <title>Mouse gut bacterial collection (mGBC) of GemPharmatech.</title>
        <authorList>
            <person name="He Y."/>
            <person name="Dong L."/>
            <person name="Wu D."/>
            <person name="Gao X."/>
            <person name="Lin Z."/>
        </authorList>
    </citation>
    <scope>NUCLEOTIDE SEQUENCE [LARGE SCALE GENOMIC DNA]</scope>
    <source>
        <strain evidence="10 11">15-30</strain>
    </source>
</reference>
<comment type="caution">
    <text evidence="10">The sequence shown here is derived from an EMBL/GenBank/DDBJ whole genome shotgun (WGS) entry which is preliminary data.</text>
</comment>
<sequence length="220" mass="24708">MPTVVLKGYKDGYELLLKDNADFEQIIRELQELFRKLQRDTVGKDERLSFTVNTGARLFDAKQKQKIEALIGEYPRFSIHRFVSDVVSTKDALEFLEEHTVHLNTDTVRNGQVKTINGDVLFLGNVHQGGILQATGSIFVLGQVEGVLHAGYPDNVIAVITGNIKTAQQLRISDLVDIIESDDLLDKDVAYVNDLHAFSYTTLNELKMLRPKIFTQVGGF</sequence>
<keyword evidence="11" id="KW-1185">Reference proteome</keyword>
<dbReference type="InterPro" id="IPR055219">
    <property type="entry name" value="MinC_N_1"/>
</dbReference>
<dbReference type="Pfam" id="PF03775">
    <property type="entry name" value="MinC_C"/>
    <property type="match status" value="1"/>
</dbReference>
<comment type="subunit">
    <text evidence="5 6">Interacts with MinD and FtsZ.</text>
</comment>
<comment type="function">
    <text evidence="6">Cell division inhibitor that blocks the formation of polar Z ring septums. Rapidly oscillates between the poles of the cell to destabilize FtsZ filaments that have formed before they mature into polar Z rings. Prevents FtsZ polymerization.</text>
</comment>
<comment type="similarity">
    <text evidence="1 6">Belongs to the MinC family.</text>
</comment>
<dbReference type="SUPFAM" id="SSF63848">
    <property type="entry name" value="Cell-division inhibitor MinC, C-terminal domain"/>
    <property type="match status" value="1"/>
</dbReference>
<name>A0ABV4DPA1_9LACO</name>
<dbReference type="InterPro" id="IPR016098">
    <property type="entry name" value="CAP/MinC_C"/>
</dbReference>
<dbReference type="EMBL" id="JBCLUF010000009">
    <property type="protein sequence ID" value="MEY8661988.1"/>
    <property type="molecule type" value="Genomic_DNA"/>
</dbReference>
<evidence type="ECO:0000256" key="7">
    <source>
        <dbReference type="SAM" id="Coils"/>
    </source>
</evidence>
<dbReference type="InterPro" id="IPR005526">
    <property type="entry name" value="Septum_form_inhib_MinC_C"/>
</dbReference>
<evidence type="ECO:0000259" key="9">
    <source>
        <dbReference type="Pfam" id="PF22642"/>
    </source>
</evidence>
<evidence type="ECO:0000256" key="3">
    <source>
        <dbReference type="ARBA" id="ARBA00023210"/>
    </source>
</evidence>
<keyword evidence="2 6" id="KW-0132">Cell division</keyword>
<dbReference type="Gene3D" id="3.30.160.540">
    <property type="match status" value="1"/>
</dbReference>
<proteinExistence type="inferred from homology"/>
<keyword evidence="4 6" id="KW-0131">Cell cycle</keyword>
<gene>
    <name evidence="6" type="primary">minC</name>
    <name evidence="10" type="ORF">AALT52_03660</name>
</gene>
<dbReference type="Proteomes" id="UP001565236">
    <property type="component" value="Unassembled WGS sequence"/>
</dbReference>
<keyword evidence="3 6" id="KW-0717">Septation</keyword>
<dbReference type="Pfam" id="PF22642">
    <property type="entry name" value="MinC_N_1"/>
    <property type="match status" value="1"/>
</dbReference>
<evidence type="ECO:0000256" key="5">
    <source>
        <dbReference type="ARBA" id="ARBA00046874"/>
    </source>
</evidence>
<evidence type="ECO:0000259" key="8">
    <source>
        <dbReference type="Pfam" id="PF03775"/>
    </source>
</evidence>
<evidence type="ECO:0000313" key="10">
    <source>
        <dbReference type="EMBL" id="MEY8661988.1"/>
    </source>
</evidence>
<feature type="domain" description="Septum formation inhibitor MinC C-terminal" evidence="8">
    <location>
        <begin position="105"/>
        <end position="183"/>
    </location>
</feature>
<organism evidence="10 11">
    <name type="scientific">Ligilactobacillus faecis</name>
    <dbReference type="NCBI Taxonomy" id="762833"/>
    <lineage>
        <taxon>Bacteria</taxon>
        <taxon>Bacillati</taxon>
        <taxon>Bacillota</taxon>
        <taxon>Bacilli</taxon>
        <taxon>Lactobacillales</taxon>
        <taxon>Lactobacillaceae</taxon>
        <taxon>Ligilactobacillus</taxon>
    </lineage>
</organism>
<dbReference type="PANTHER" id="PTHR34108:SF1">
    <property type="entry name" value="SEPTUM SITE-DETERMINING PROTEIN MINC"/>
    <property type="match status" value="1"/>
</dbReference>